<feature type="non-terminal residue" evidence="1">
    <location>
        <position position="307"/>
    </location>
</feature>
<dbReference type="EMBL" id="DRZX01000251">
    <property type="protein sequence ID" value="HHS49218.1"/>
    <property type="molecule type" value="Genomic_DNA"/>
</dbReference>
<protein>
    <submittedName>
        <fullName evidence="1">CRISPR-associated protein Csx11</fullName>
    </submittedName>
</protein>
<evidence type="ECO:0000313" key="1">
    <source>
        <dbReference type="EMBL" id="HHS49218.1"/>
    </source>
</evidence>
<organism evidence="1">
    <name type="scientific">Desulfurella acetivorans</name>
    <dbReference type="NCBI Taxonomy" id="33002"/>
    <lineage>
        <taxon>Bacteria</taxon>
        <taxon>Pseudomonadati</taxon>
        <taxon>Campylobacterota</taxon>
        <taxon>Desulfurellia</taxon>
        <taxon>Desulfurellales</taxon>
        <taxon>Desulfurellaceae</taxon>
        <taxon>Desulfurella</taxon>
    </lineage>
</organism>
<dbReference type="Proteomes" id="UP000886400">
    <property type="component" value="Unassembled WGS sequence"/>
</dbReference>
<dbReference type="NCBIfam" id="TIGR02682">
    <property type="entry name" value="cas_csx11"/>
    <property type="match status" value="1"/>
</dbReference>
<dbReference type="InterPro" id="IPR014055">
    <property type="entry name" value="CRISPR-assoc_prot_Csx11"/>
</dbReference>
<dbReference type="AlphaFoldDB" id="A0A7C6A7E0"/>
<comment type="caution">
    <text evidence="1">The sequence shown here is derived from an EMBL/GenBank/DDBJ whole genome shotgun (WGS) entry which is preliminary data.</text>
</comment>
<proteinExistence type="predicted"/>
<name>A0A7C6A7E0_DESAE</name>
<sequence length="307" mass="35929">MSKLKLENLTKHRDDILKAEIISLLTLWDKINPNNQNKANINLNKKSLSDWKNGIKYKIEILGEDIDLWDNFLSEWRGWRKRKGNKYLLQVLYGIGESLNSGIDKGSPKEDIKVAPENERWLSNPFGSFKNKILYLLVDEASINHIINNLENDIIRFLNSKEVNWNDIGLIKEEFKSLYQGLLSDDRFPINDVSLWEQAYMATTMFKASLSEFILKNDKIQSLPERTDIKWRILGIQYDKLGLAEKGYKPQQIQWYRNITREIDNEIKKLLEYEYPIGNEIYRDETGIYFLVGEALGEDNDGFAVLK</sequence>
<gene>
    <name evidence="1" type="ORF">ENM99_05155</name>
</gene>
<reference evidence="1" key="1">
    <citation type="journal article" date="2020" name="mSystems">
        <title>Genome- and Community-Level Interaction Insights into Carbon Utilization and Element Cycling Functions of Hydrothermarchaeota in Hydrothermal Sediment.</title>
        <authorList>
            <person name="Zhou Z."/>
            <person name="Liu Y."/>
            <person name="Xu W."/>
            <person name="Pan J."/>
            <person name="Luo Z.H."/>
            <person name="Li M."/>
        </authorList>
    </citation>
    <scope>NUCLEOTIDE SEQUENCE [LARGE SCALE GENOMIC DNA]</scope>
    <source>
        <strain evidence="1">SpSt-1135</strain>
    </source>
</reference>
<accession>A0A7C6A7E0</accession>